<dbReference type="eggNOG" id="COG0564">
    <property type="taxonomic scope" value="Bacteria"/>
</dbReference>
<dbReference type="InterPro" id="IPR006224">
    <property type="entry name" value="PsdUridine_synth_RluA-like_CS"/>
</dbReference>
<comment type="catalytic activity">
    <reaction evidence="1">
        <text>a uridine in RNA = a pseudouridine in RNA</text>
        <dbReference type="Rhea" id="RHEA:48348"/>
        <dbReference type="Rhea" id="RHEA-COMP:12068"/>
        <dbReference type="Rhea" id="RHEA-COMP:12069"/>
        <dbReference type="ChEBI" id="CHEBI:65314"/>
        <dbReference type="ChEBI" id="CHEBI:65315"/>
    </reaction>
</comment>
<evidence type="ECO:0000256" key="3">
    <source>
        <dbReference type="ARBA" id="ARBA00033164"/>
    </source>
</evidence>
<sequence>MTRLSGQSGWPASQTYRIVTSSPPAVNDGFPQPVDYRDEVPDAPLPVRDGLNPTRLRMPDVGAWPTVLEYLVARFPHDETRLREKVAAAEVVDERGQPITEATPFAPRKFVYLYRDPPVEKRVPFDIEILHRDEDLLVVDKPHFLASTPRGAYVAESALVRLRRDFDLPELTPAHRLDRLTAGVLIFTVRREVRRDYQSLFDQRRVVKEYEAVARYDPDLRLPATVRSRIVKERGVLKAYEMDGPANSESRIELLEIHGDAARYRLLPHTGKTHQLRLHMSSLGIPIHGDNFYPDFYDVAADDYSTPLRLLARSVEFVDPYSGVTRRFASVRSLDWPS</sequence>
<dbReference type="GO" id="GO:0009982">
    <property type="term" value="F:pseudouridine synthase activity"/>
    <property type="evidence" value="ECO:0007669"/>
    <property type="project" value="InterPro"/>
</dbReference>
<keyword evidence="5" id="KW-0456">Lyase</keyword>
<dbReference type="GO" id="GO:0140098">
    <property type="term" value="F:catalytic activity, acting on RNA"/>
    <property type="evidence" value="ECO:0007669"/>
    <property type="project" value="UniProtKB-ARBA"/>
</dbReference>
<dbReference type="PANTHER" id="PTHR21600">
    <property type="entry name" value="MITOCHONDRIAL RNA PSEUDOURIDINE SYNTHASE"/>
    <property type="match status" value="1"/>
</dbReference>
<dbReference type="SUPFAM" id="SSF55120">
    <property type="entry name" value="Pseudouridine synthase"/>
    <property type="match status" value="1"/>
</dbReference>
<dbReference type="EMBL" id="CP000431">
    <property type="protein sequence ID" value="ABG96676.1"/>
    <property type="molecule type" value="Genomic_DNA"/>
</dbReference>
<evidence type="ECO:0000256" key="1">
    <source>
        <dbReference type="ARBA" id="ARBA00000073"/>
    </source>
</evidence>
<dbReference type="Proteomes" id="UP000008710">
    <property type="component" value="Chromosome"/>
</dbReference>
<dbReference type="GO" id="GO:0003723">
    <property type="term" value="F:RNA binding"/>
    <property type="evidence" value="ECO:0007669"/>
    <property type="project" value="InterPro"/>
</dbReference>
<protein>
    <recommendedName>
        <fullName evidence="2">RNA pseudouridylate synthase</fullName>
    </recommendedName>
    <alternativeName>
        <fullName evidence="3">RNA-uridine isomerase</fullName>
    </alternativeName>
</protein>
<proteinExistence type="predicted"/>
<dbReference type="PANTHER" id="PTHR21600:SF84">
    <property type="entry name" value="PSEUDOURIDINE SYNTHASE RSUA_RLUA-LIKE DOMAIN-CONTAINING PROTEIN"/>
    <property type="match status" value="1"/>
</dbReference>
<dbReference type="InterPro" id="IPR050188">
    <property type="entry name" value="RluA_PseudoU_synthase"/>
</dbReference>
<organism evidence="5 6">
    <name type="scientific">Rhodococcus jostii (strain RHA1)</name>
    <dbReference type="NCBI Taxonomy" id="101510"/>
    <lineage>
        <taxon>Bacteria</taxon>
        <taxon>Bacillati</taxon>
        <taxon>Actinomycetota</taxon>
        <taxon>Actinomycetes</taxon>
        <taxon>Mycobacteriales</taxon>
        <taxon>Nocardiaceae</taxon>
        <taxon>Rhodococcus</taxon>
    </lineage>
</organism>
<dbReference type="GO" id="GO:0016829">
    <property type="term" value="F:lyase activity"/>
    <property type="evidence" value="ECO:0007669"/>
    <property type="project" value="UniProtKB-KW"/>
</dbReference>
<dbReference type="InterPro" id="IPR006145">
    <property type="entry name" value="PsdUridine_synth_RsuA/RluA"/>
</dbReference>
<evidence type="ECO:0000313" key="6">
    <source>
        <dbReference type="Proteomes" id="UP000008710"/>
    </source>
</evidence>
<feature type="domain" description="Pseudouridine synthase RsuA/RluA-like" evidence="4">
    <location>
        <begin position="135"/>
        <end position="282"/>
    </location>
</feature>
<dbReference type="Gene3D" id="3.30.2350.10">
    <property type="entry name" value="Pseudouridine synthase"/>
    <property type="match status" value="1"/>
</dbReference>
<dbReference type="HOGENOM" id="CLU_016902_0_0_11"/>
<name>Q0S710_RHOJR</name>
<dbReference type="AlphaFoldDB" id="Q0S710"/>
<evidence type="ECO:0000259" key="4">
    <source>
        <dbReference type="Pfam" id="PF00849"/>
    </source>
</evidence>
<evidence type="ECO:0000256" key="2">
    <source>
        <dbReference type="ARBA" id="ARBA00031870"/>
    </source>
</evidence>
<dbReference type="Pfam" id="PF00849">
    <property type="entry name" value="PseudoU_synth_2"/>
    <property type="match status" value="1"/>
</dbReference>
<dbReference type="PROSITE" id="PS01129">
    <property type="entry name" value="PSI_RLU"/>
    <property type="match status" value="1"/>
</dbReference>
<gene>
    <name evidence="5" type="ordered locus">RHA1_ro04895</name>
</gene>
<dbReference type="KEGG" id="rha:RHA1_ro04895"/>
<dbReference type="InterPro" id="IPR020103">
    <property type="entry name" value="PsdUridine_synth_cat_dom_sf"/>
</dbReference>
<evidence type="ECO:0000313" key="5">
    <source>
        <dbReference type="EMBL" id="ABG96676.1"/>
    </source>
</evidence>
<dbReference type="GO" id="GO:0000455">
    <property type="term" value="P:enzyme-directed rRNA pseudouridine synthesis"/>
    <property type="evidence" value="ECO:0007669"/>
    <property type="project" value="TreeGrafter"/>
</dbReference>
<accession>Q0S710</accession>
<reference evidence="6" key="1">
    <citation type="journal article" date="2006" name="Proc. Natl. Acad. Sci. U.S.A.">
        <title>The complete genome of Rhodococcus sp. RHA1 provides insights into a catabolic powerhouse.</title>
        <authorList>
            <person name="McLeod M.P."/>
            <person name="Warren R.L."/>
            <person name="Hsiao W.W.L."/>
            <person name="Araki N."/>
            <person name="Myhre M."/>
            <person name="Fernandes C."/>
            <person name="Miyazawa D."/>
            <person name="Wong W."/>
            <person name="Lillquist A.L."/>
            <person name="Wang D."/>
            <person name="Dosanjh M."/>
            <person name="Hara H."/>
            <person name="Petrescu A."/>
            <person name="Morin R.D."/>
            <person name="Yang G."/>
            <person name="Stott J.M."/>
            <person name="Schein J.E."/>
            <person name="Shin H."/>
            <person name="Smailus D."/>
            <person name="Siddiqui A.S."/>
            <person name="Marra M.A."/>
            <person name="Jones S.J.M."/>
            <person name="Holt R."/>
            <person name="Brinkman F.S.L."/>
            <person name="Miyauchi K."/>
            <person name="Fukuda M."/>
            <person name="Davies J.E."/>
            <person name="Mohn W.W."/>
            <person name="Eltis L.D."/>
        </authorList>
    </citation>
    <scope>NUCLEOTIDE SEQUENCE [LARGE SCALE GENOMIC DNA]</scope>
    <source>
        <strain evidence="6">RHA1</strain>
    </source>
</reference>